<dbReference type="Proteomes" id="UP000676336">
    <property type="component" value="Unassembled WGS sequence"/>
</dbReference>
<name>A0A8S2SFA0_9BILA</name>
<gene>
    <name evidence="1" type="ORF">SMN809_LOCUS22894</name>
</gene>
<organism evidence="1 2">
    <name type="scientific">Rotaria magnacalcarata</name>
    <dbReference type="NCBI Taxonomy" id="392030"/>
    <lineage>
        <taxon>Eukaryota</taxon>
        <taxon>Metazoa</taxon>
        <taxon>Spiralia</taxon>
        <taxon>Gnathifera</taxon>
        <taxon>Rotifera</taxon>
        <taxon>Eurotatoria</taxon>
        <taxon>Bdelloidea</taxon>
        <taxon>Philodinida</taxon>
        <taxon>Philodinidae</taxon>
        <taxon>Rotaria</taxon>
    </lineage>
</organism>
<evidence type="ECO:0000313" key="2">
    <source>
        <dbReference type="Proteomes" id="UP000676336"/>
    </source>
</evidence>
<dbReference type="AlphaFoldDB" id="A0A8S2SFA0"/>
<feature type="non-terminal residue" evidence="1">
    <location>
        <position position="36"/>
    </location>
</feature>
<comment type="caution">
    <text evidence="1">The sequence shown here is derived from an EMBL/GenBank/DDBJ whole genome shotgun (WGS) entry which is preliminary data.</text>
</comment>
<sequence>MDYSIIIYFIAIFIQITVTFEYNDDYDVEQQVASQS</sequence>
<evidence type="ECO:0000313" key="1">
    <source>
        <dbReference type="EMBL" id="CAF4225116.1"/>
    </source>
</evidence>
<reference evidence="1" key="1">
    <citation type="submission" date="2021-02" db="EMBL/GenBank/DDBJ databases">
        <authorList>
            <person name="Nowell W R."/>
        </authorList>
    </citation>
    <scope>NUCLEOTIDE SEQUENCE</scope>
</reference>
<dbReference type="EMBL" id="CAJOBI010022474">
    <property type="protein sequence ID" value="CAF4225116.1"/>
    <property type="molecule type" value="Genomic_DNA"/>
</dbReference>
<protein>
    <submittedName>
        <fullName evidence="1">Uncharacterized protein</fullName>
    </submittedName>
</protein>
<accession>A0A8S2SFA0</accession>
<proteinExistence type="predicted"/>